<gene>
    <name evidence="2" type="ORF">BZARG_27</name>
</gene>
<keyword evidence="1" id="KW-0472">Membrane</keyword>
<feature type="transmembrane region" description="Helical" evidence="1">
    <location>
        <begin position="25"/>
        <end position="51"/>
    </location>
</feature>
<keyword evidence="3" id="KW-1185">Reference proteome</keyword>
<name>G2E919_9FLAO</name>
<keyword evidence="1" id="KW-1133">Transmembrane helix</keyword>
<keyword evidence="1" id="KW-0812">Transmembrane</keyword>
<evidence type="ECO:0000313" key="3">
    <source>
        <dbReference type="Proteomes" id="UP000003730"/>
    </source>
</evidence>
<protein>
    <submittedName>
        <fullName evidence="2">Uncharacterized protein</fullName>
    </submittedName>
</protein>
<dbReference type="AlphaFoldDB" id="G2E919"/>
<dbReference type="EMBL" id="AFXZ01000002">
    <property type="protein sequence ID" value="EGV44842.1"/>
    <property type="molecule type" value="Genomic_DNA"/>
</dbReference>
<dbReference type="RefSeq" id="WP_008634351.1">
    <property type="nucleotide sequence ID" value="NZ_AFXZ01000002.1"/>
</dbReference>
<reference evidence="2 3" key="1">
    <citation type="journal article" date="2008" name="Int. J. Syst. Evol. Microbiol.">
        <title>Bizionia argentinensis sp. nov., isolated from surface marine water in Antarctica.</title>
        <authorList>
            <person name="Bercovich A."/>
            <person name="Vazquez S.C."/>
            <person name="Yankilevich P."/>
            <person name="Coria S.H."/>
            <person name="Foti M."/>
            <person name="Hernandez E."/>
            <person name="Vidal A."/>
            <person name="Ruberto L."/>
            <person name="Melo C."/>
            <person name="Marenssi S."/>
            <person name="Criscuolo M."/>
            <person name="Memoli M."/>
            <person name="Arguelles M."/>
            <person name="Mac Cormack W.P."/>
        </authorList>
    </citation>
    <scope>NUCLEOTIDE SEQUENCE [LARGE SCALE GENOMIC DNA]</scope>
    <source>
        <strain evidence="2 3">JUB59</strain>
    </source>
</reference>
<comment type="caution">
    <text evidence="2">The sequence shown here is derived from an EMBL/GenBank/DDBJ whole genome shotgun (WGS) entry which is preliminary data.</text>
</comment>
<proteinExistence type="predicted"/>
<dbReference type="Proteomes" id="UP000003730">
    <property type="component" value="Unassembled WGS sequence"/>
</dbReference>
<dbReference type="OrthoDB" id="2622308at2"/>
<sequence>MEEENNKLKVIIENGAEISGNVSGAVIGLAIAGPVGAIGGAIFGPIIGKVFKKIGNELSKKILSPREEIRIGATYSLALDQIQDSIKKGKTLRSDDFYENKNGDRSKAETLLDGTLLKARNEYEEKKIKYYSNFLANLNFDESISFEKGNTLLRIMEQLSYRQIVILGYFSNIENIDTNQWMVSFAHKPKLAQYQDFYSELMELYNQQLLQQTGTEGISMMIISMKLSPLGKMFCDLINVAEIDFEETNKIENTIIDINRIK</sequence>
<dbReference type="eggNOG" id="ENOG5032XBU">
    <property type="taxonomic scope" value="Bacteria"/>
</dbReference>
<evidence type="ECO:0000313" key="2">
    <source>
        <dbReference type="EMBL" id="EGV44842.1"/>
    </source>
</evidence>
<accession>G2E919</accession>
<evidence type="ECO:0000256" key="1">
    <source>
        <dbReference type="SAM" id="Phobius"/>
    </source>
</evidence>
<organism evidence="2 3">
    <name type="scientific">Bizionia argentinensis JUB59</name>
    <dbReference type="NCBI Taxonomy" id="1046627"/>
    <lineage>
        <taxon>Bacteria</taxon>
        <taxon>Pseudomonadati</taxon>
        <taxon>Bacteroidota</taxon>
        <taxon>Flavobacteriia</taxon>
        <taxon>Flavobacteriales</taxon>
        <taxon>Flavobacteriaceae</taxon>
        <taxon>Bizionia</taxon>
    </lineage>
</organism>
<dbReference type="STRING" id="1046627.BZARG_27"/>